<dbReference type="Proteomes" id="UP000321181">
    <property type="component" value="Unassembled WGS sequence"/>
</dbReference>
<dbReference type="RefSeq" id="WP_146900239.1">
    <property type="nucleotide sequence ID" value="NZ_BAAARM010000001.1"/>
</dbReference>
<proteinExistence type="predicted"/>
<protein>
    <submittedName>
        <fullName evidence="2">Uncharacterized protein</fullName>
    </submittedName>
</protein>
<accession>A0A512D981</accession>
<dbReference type="NCBIfam" id="NF040618">
    <property type="entry name" value="PPA1309_fam"/>
    <property type="match status" value="1"/>
</dbReference>
<keyword evidence="3" id="KW-1185">Reference proteome</keyword>
<dbReference type="InterPro" id="IPR047681">
    <property type="entry name" value="PPA1309-like"/>
</dbReference>
<evidence type="ECO:0000313" key="2">
    <source>
        <dbReference type="EMBL" id="GEO33046.1"/>
    </source>
</evidence>
<sequence>MTERTVPSAEPADRPADAPADQPPVTTFLAPAQHSLAEAVHEIERHVASAGWDGPVRVFALVRTAAALDASPELAGQLPADVVAAARADGTHLTSVEQEDLPPAGDLEELLGGITWPPTVDGAAVVVERIILPPAAEEGMPADDDAALAYLMSHPDRQDVRIAVGALRTGESWSALRTRANDTHDDVAKGPDLVPGLVEALRATFG</sequence>
<name>A0A512D981_9CELL</name>
<feature type="region of interest" description="Disordered" evidence="1">
    <location>
        <begin position="1"/>
        <end position="25"/>
    </location>
</feature>
<gene>
    <name evidence="2" type="ORF">CAE01nite_07710</name>
</gene>
<dbReference type="AlphaFoldDB" id="A0A512D981"/>
<evidence type="ECO:0000313" key="3">
    <source>
        <dbReference type="Proteomes" id="UP000321181"/>
    </source>
</evidence>
<reference evidence="2 3" key="1">
    <citation type="submission" date="2019-07" db="EMBL/GenBank/DDBJ databases">
        <title>Whole genome shotgun sequence of Cellulomonas aerilata NBRC 106308.</title>
        <authorList>
            <person name="Hosoyama A."/>
            <person name="Uohara A."/>
            <person name="Ohji S."/>
            <person name="Ichikawa N."/>
        </authorList>
    </citation>
    <scope>NUCLEOTIDE SEQUENCE [LARGE SCALE GENOMIC DNA]</scope>
    <source>
        <strain evidence="2 3">NBRC 106308</strain>
    </source>
</reference>
<dbReference type="OrthoDB" id="3266223at2"/>
<dbReference type="EMBL" id="BJYY01000002">
    <property type="protein sequence ID" value="GEO33046.1"/>
    <property type="molecule type" value="Genomic_DNA"/>
</dbReference>
<evidence type="ECO:0000256" key="1">
    <source>
        <dbReference type="SAM" id="MobiDB-lite"/>
    </source>
</evidence>
<comment type="caution">
    <text evidence="2">The sequence shown here is derived from an EMBL/GenBank/DDBJ whole genome shotgun (WGS) entry which is preliminary data.</text>
</comment>
<organism evidence="2 3">
    <name type="scientific">Cellulomonas aerilata</name>
    <dbReference type="NCBI Taxonomy" id="515326"/>
    <lineage>
        <taxon>Bacteria</taxon>
        <taxon>Bacillati</taxon>
        <taxon>Actinomycetota</taxon>
        <taxon>Actinomycetes</taxon>
        <taxon>Micrococcales</taxon>
        <taxon>Cellulomonadaceae</taxon>
        <taxon>Cellulomonas</taxon>
    </lineage>
</organism>